<dbReference type="GO" id="GO:0035348">
    <property type="term" value="P:acetyl-CoA transmembrane transport"/>
    <property type="evidence" value="ECO:0007669"/>
    <property type="project" value="InterPro"/>
</dbReference>
<comment type="subcellular location">
    <subcellularLocation>
        <location evidence="1">Membrane</location>
        <topology evidence="1">Multi-pass membrane protein</topology>
    </subcellularLocation>
</comment>
<accession>A0A4Y7QMQ2</accession>
<feature type="transmembrane region" description="Helical" evidence="6">
    <location>
        <begin position="361"/>
        <end position="380"/>
    </location>
</feature>
<organism evidence="7 8">
    <name type="scientific">Rickenella mellea</name>
    <dbReference type="NCBI Taxonomy" id="50990"/>
    <lineage>
        <taxon>Eukaryota</taxon>
        <taxon>Fungi</taxon>
        <taxon>Dikarya</taxon>
        <taxon>Basidiomycota</taxon>
        <taxon>Agaricomycotina</taxon>
        <taxon>Agaricomycetes</taxon>
        <taxon>Hymenochaetales</taxon>
        <taxon>Rickenellaceae</taxon>
        <taxon>Rickenella</taxon>
    </lineage>
</organism>
<feature type="region of interest" description="Disordered" evidence="5">
    <location>
        <begin position="1"/>
        <end position="59"/>
    </location>
</feature>
<dbReference type="PANTHER" id="PTHR12778">
    <property type="entry name" value="SOLUTE CARRIER FAMILY 33 ACETYL-COA TRANSPORTER -RELATED"/>
    <property type="match status" value="1"/>
</dbReference>
<evidence type="ECO:0000313" key="7">
    <source>
        <dbReference type="EMBL" id="TDL28917.1"/>
    </source>
</evidence>
<dbReference type="InterPro" id="IPR024371">
    <property type="entry name" value="AcetylCoA_trans_1-like"/>
</dbReference>
<reference evidence="7 8" key="1">
    <citation type="submission" date="2018-06" db="EMBL/GenBank/DDBJ databases">
        <title>A transcriptomic atlas of mushroom development highlights an independent origin of complex multicellularity.</title>
        <authorList>
            <consortium name="DOE Joint Genome Institute"/>
            <person name="Krizsan K."/>
            <person name="Almasi E."/>
            <person name="Merenyi Z."/>
            <person name="Sahu N."/>
            <person name="Viragh M."/>
            <person name="Koszo T."/>
            <person name="Mondo S."/>
            <person name="Kiss B."/>
            <person name="Balint B."/>
            <person name="Kues U."/>
            <person name="Barry K."/>
            <person name="Hegedus J.C."/>
            <person name="Henrissat B."/>
            <person name="Johnson J."/>
            <person name="Lipzen A."/>
            <person name="Ohm R."/>
            <person name="Nagy I."/>
            <person name="Pangilinan J."/>
            <person name="Yan J."/>
            <person name="Xiong Y."/>
            <person name="Grigoriev I.V."/>
            <person name="Hibbett D.S."/>
            <person name="Nagy L.G."/>
        </authorList>
    </citation>
    <scope>NUCLEOTIDE SEQUENCE [LARGE SCALE GENOMIC DNA]</scope>
    <source>
        <strain evidence="7 8">SZMC22713</strain>
    </source>
</reference>
<feature type="transmembrane region" description="Helical" evidence="6">
    <location>
        <begin position="279"/>
        <end position="296"/>
    </location>
</feature>
<evidence type="ECO:0000256" key="3">
    <source>
        <dbReference type="ARBA" id="ARBA00022989"/>
    </source>
</evidence>
<evidence type="ECO:0000256" key="2">
    <source>
        <dbReference type="ARBA" id="ARBA00022692"/>
    </source>
</evidence>
<feature type="transmembrane region" description="Helical" evidence="6">
    <location>
        <begin position="392"/>
        <end position="412"/>
    </location>
</feature>
<feature type="transmembrane region" description="Helical" evidence="6">
    <location>
        <begin position="527"/>
        <end position="547"/>
    </location>
</feature>
<feature type="transmembrane region" description="Helical" evidence="6">
    <location>
        <begin position="133"/>
        <end position="152"/>
    </location>
</feature>
<dbReference type="InterPro" id="IPR004752">
    <property type="entry name" value="AmpG_permease/AT-1"/>
</dbReference>
<evidence type="ECO:0000256" key="4">
    <source>
        <dbReference type="ARBA" id="ARBA00023136"/>
    </source>
</evidence>
<name>A0A4Y7QMQ2_9AGAM</name>
<dbReference type="Pfam" id="PF13000">
    <property type="entry name" value="Acatn"/>
    <property type="match status" value="3"/>
</dbReference>
<dbReference type="OrthoDB" id="6415790at2759"/>
<keyword evidence="8" id="KW-1185">Reference proteome</keyword>
<evidence type="ECO:0000256" key="5">
    <source>
        <dbReference type="SAM" id="MobiDB-lite"/>
    </source>
</evidence>
<dbReference type="FunFam" id="1.20.1250.20:FF:000289">
    <property type="entry name" value="Acetyl-coenzyme A transporter 1"/>
    <property type="match status" value="1"/>
</dbReference>
<dbReference type="InterPro" id="IPR036259">
    <property type="entry name" value="MFS_trans_sf"/>
</dbReference>
<feature type="transmembrane region" description="Helical" evidence="6">
    <location>
        <begin position="101"/>
        <end position="127"/>
    </location>
</feature>
<feature type="transmembrane region" description="Helical" evidence="6">
    <location>
        <begin position="172"/>
        <end position="193"/>
    </location>
</feature>
<dbReference type="VEuPathDB" id="FungiDB:BD410DRAFT_252837"/>
<dbReference type="SUPFAM" id="SSF103473">
    <property type="entry name" value="MFS general substrate transporter"/>
    <property type="match status" value="1"/>
</dbReference>
<dbReference type="Proteomes" id="UP000294933">
    <property type="component" value="Unassembled WGS sequence"/>
</dbReference>
<feature type="compositionally biased region" description="Polar residues" evidence="5">
    <location>
        <begin position="1"/>
        <end position="11"/>
    </location>
</feature>
<keyword evidence="4 6" id="KW-0472">Membrane</keyword>
<dbReference type="STRING" id="50990.A0A4Y7QMQ2"/>
<dbReference type="AlphaFoldDB" id="A0A4Y7QMQ2"/>
<keyword evidence="3 6" id="KW-1133">Transmembrane helix</keyword>
<keyword evidence="2 6" id="KW-0812">Transmembrane</keyword>
<feature type="transmembrane region" description="Helical" evidence="6">
    <location>
        <begin position="199"/>
        <end position="221"/>
    </location>
</feature>
<feature type="transmembrane region" description="Helical" evidence="6">
    <location>
        <begin position="233"/>
        <end position="259"/>
    </location>
</feature>
<sequence>MPGSDNANSTARQRRKQDHSVEQKGMPPYTSRLNTQASSTSMESIHIQPRTPRSSRNEVEMSLLANQEGRDILEEVGEEDSFLEAKPKPPKPPLSSEDKSALALLIVLYLIQGVPLGLALGSVPFLLREHLSYSQLGVFALSAYPYSLKLLWSPIVDSIFFQGVGRRKSWIIPMQLIIGSLMLWIASNVQVLIDEPTDHVYLLTFIFTSLVFFSATQDIAVDGWALTLLSEENLGYASTCQTIGLNTGYFASFTVFLALNSEAFSHKWGIPQLSLATYLRFWSVICFCVTLWLVFVKKEKPSPDDEDMSVTKVYRIMWRICTLKHVQSLLLVHLVCKIGFQANEAVTSLKLVEKGLGREDLALAVLIDFPCQIVAGWLAARWSIGDKPLRPWLYAFWVRLGFAAIWTVIVAGFPNPPISNGFFSLLILTTVLEGFSRTMQFVGISAFHTRISDPLIGGTYMTLLNTFTNLGGTWPKYFVLKGVDLFSIATCKVTDSLTVAATECVSDTGKAKCSEIGGECITERDGYYIVSTICITVGTVMLIFYIAPTARKLQALSTSKWRVNMS</sequence>
<evidence type="ECO:0000313" key="8">
    <source>
        <dbReference type="Proteomes" id="UP000294933"/>
    </source>
</evidence>
<evidence type="ECO:0000256" key="1">
    <source>
        <dbReference type="ARBA" id="ARBA00004141"/>
    </source>
</evidence>
<dbReference type="GO" id="GO:0016020">
    <property type="term" value="C:membrane"/>
    <property type="evidence" value="ECO:0007669"/>
    <property type="project" value="UniProtKB-SubCell"/>
</dbReference>
<protein>
    <submittedName>
        <fullName evidence="7">MFS general substrate transporter</fullName>
    </submittedName>
</protein>
<gene>
    <name evidence="7" type="ORF">BD410DRAFT_252837</name>
</gene>
<dbReference type="PANTHER" id="PTHR12778:SF9">
    <property type="entry name" value="ACETYL-COENZYME A TRANSPORTER 1"/>
    <property type="match status" value="1"/>
</dbReference>
<proteinExistence type="predicted"/>
<feature type="compositionally biased region" description="Polar residues" evidence="5">
    <location>
        <begin position="31"/>
        <end position="43"/>
    </location>
</feature>
<evidence type="ECO:0000256" key="6">
    <source>
        <dbReference type="SAM" id="Phobius"/>
    </source>
</evidence>
<dbReference type="GO" id="GO:0008521">
    <property type="term" value="F:acetyl-CoA transmembrane transporter activity"/>
    <property type="evidence" value="ECO:0007669"/>
    <property type="project" value="InterPro"/>
</dbReference>
<dbReference type="EMBL" id="ML170157">
    <property type="protein sequence ID" value="TDL28917.1"/>
    <property type="molecule type" value="Genomic_DNA"/>
</dbReference>